<feature type="compositionally biased region" description="Gly residues" evidence="2">
    <location>
        <begin position="272"/>
        <end position="285"/>
    </location>
</feature>
<comment type="similarity">
    <text evidence="1">Belongs to the IST1 family.</text>
</comment>
<evidence type="ECO:0000313" key="3">
    <source>
        <dbReference type="EMBL" id="CBN80097.1"/>
    </source>
</evidence>
<feature type="compositionally biased region" description="Basic and acidic residues" evidence="2">
    <location>
        <begin position="387"/>
        <end position="396"/>
    </location>
</feature>
<dbReference type="Proteomes" id="UP000002630">
    <property type="component" value="Unassembled WGS sequence"/>
</dbReference>
<evidence type="ECO:0008006" key="5">
    <source>
        <dbReference type="Google" id="ProtNLM"/>
    </source>
</evidence>
<dbReference type="STRING" id="2880.D8LKW4"/>
<dbReference type="InParanoid" id="D8LKW4"/>
<feature type="compositionally biased region" description="Low complexity" evidence="2">
    <location>
        <begin position="334"/>
        <end position="344"/>
    </location>
</feature>
<dbReference type="AlphaFoldDB" id="D8LKW4"/>
<feature type="compositionally biased region" description="Gly residues" evidence="2">
    <location>
        <begin position="221"/>
        <end position="242"/>
    </location>
</feature>
<organism evidence="3 4">
    <name type="scientific">Ectocarpus siliculosus</name>
    <name type="common">Brown alga</name>
    <name type="synonym">Conferva siliculosa</name>
    <dbReference type="NCBI Taxonomy" id="2880"/>
    <lineage>
        <taxon>Eukaryota</taxon>
        <taxon>Sar</taxon>
        <taxon>Stramenopiles</taxon>
        <taxon>Ochrophyta</taxon>
        <taxon>PX clade</taxon>
        <taxon>Phaeophyceae</taxon>
        <taxon>Ectocarpales</taxon>
        <taxon>Ectocarpaceae</taxon>
        <taxon>Ectocarpus</taxon>
    </lineage>
</organism>
<dbReference type="PANTHER" id="PTHR12161">
    <property type="entry name" value="IST1 FAMILY MEMBER"/>
    <property type="match status" value="1"/>
</dbReference>
<gene>
    <name evidence="3" type="ORF">Esi_0031_0081</name>
</gene>
<dbReference type="InterPro" id="IPR042277">
    <property type="entry name" value="IST1-like"/>
</dbReference>
<name>D8LKW4_ECTSI</name>
<dbReference type="FunFam" id="1.20.1260.60:FF:000002">
    <property type="entry name" value="Vacuolar protein sorting-associated protein IST1"/>
    <property type="match status" value="1"/>
</dbReference>
<evidence type="ECO:0000256" key="1">
    <source>
        <dbReference type="ARBA" id="ARBA00005536"/>
    </source>
</evidence>
<protein>
    <recommendedName>
        <fullName evidence="5">IST1 homolog</fullName>
    </recommendedName>
</protein>
<evidence type="ECO:0000313" key="4">
    <source>
        <dbReference type="Proteomes" id="UP000002630"/>
    </source>
</evidence>
<dbReference type="EMBL" id="FN649760">
    <property type="protein sequence ID" value="CBN80097.1"/>
    <property type="molecule type" value="Genomic_DNA"/>
</dbReference>
<dbReference type="Pfam" id="PF03398">
    <property type="entry name" value="Ist1"/>
    <property type="match status" value="1"/>
</dbReference>
<accession>D8LKW4</accession>
<dbReference type="GO" id="GO:0015031">
    <property type="term" value="P:protein transport"/>
    <property type="evidence" value="ECO:0007669"/>
    <property type="project" value="InterPro"/>
</dbReference>
<keyword evidence="4" id="KW-1185">Reference proteome</keyword>
<sequence length="427" mass="44517">MTSLLKKAGLVFDENKVKPFLKMSITRLNLLVNKKANHIKISKKEIARLLADGKEEKARIKVEQVIREDFTIEAYDVLELHCELVAERMRLVASQKDVPPDMEQAVCTIIWAADRAEVSELSTVKSQFVKKYGSEYVRLAELNEGGCVNPKVVEKLDCQPPSSFVVTEYLLGIAEEYDVEYTPAAPIRRKSSTDREAAAAAAAASGPQPAYQVPSSRRPSSGGGDGGGGGGGSTVPPGGGGISSPPPVTAWALPPSDGIPLATATLSPQNSFGGGGAAAGGGGSAGWDPSAAATPADRYVPGENEKGHYRDTSGGNNPYRRGSGGFAEATSGWGPSDAGLDAGAGAKGEDAPPPYSPPRKATYDHNDIPSPPKARPMPYDIPAAPGYEDKPTKPDAGDDSSSGPAAPSGGGDSELDDLAARFMNLRK</sequence>
<feature type="region of interest" description="Disordered" evidence="2">
    <location>
        <begin position="188"/>
        <end position="427"/>
    </location>
</feature>
<evidence type="ECO:0000256" key="2">
    <source>
        <dbReference type="SAM" id="MobiDB-lite"/>
    </source>
</evidence>
<dbReference type="PANTHER" id="PTHR12161:SF5">
    <property type="entry name" value="IST1 HOMOLOG"/>
    <property type="match status" value="1"/>
</dbReference>
<proteinExistence type="inferred from homology"/>
<dbReference type="eggNOG" id="KOG2027">
    <property type="taxonomic scope" value="Eukaryota"/>
</dbReference>
<dbReference type="OrthoDB" id="29853at2759"/>
<dbReference type="InterPro" id="IPR005061">
    <property type="entry name" value="Ist1"/>
</dbReference>
<dbReference type="Gene3D" id="1.20.1260.60">
    <property type="entry name" value="Vacuolar protein sorting-associated protein Ist1"/>
    <property type="match status" value="1"/>
</dbReference>
<reference evidence="3 4" key="1">
    <citation type="journal article" date="2010" name="Nature">
        <title>The Ectocarpus genome and the independent evolution of multicellularity in brown algae.</title>
        <authorList>
            <person name="Cock J.M."/>
            <person name="Sterck L."/>
            <person name="Rouze P."/>
            <person name="Scornet D."/>
            <person name="Allen A.E."/>
            <person name="Amoutzias G."/>
            <person name="Anthouard V."/>
            <person name="Artiguenave F."/>
            <person name="Aury J.M."/>
            <person name="Badger J.H."/>
            <person name="Beszteri B."/>
            <person name="Billiau K."/>
            <person name="Bonnet E."/>
            <person name="Bothwell J.H."/>
            <person name="Bowler C."/>
            <person name="Boyen C."/>
            <person name="Brownlee C."/>
            <person name="Carrano C.J."/>
            <person name="Charrier B."/>
            <person name="Cho G.Y."/>
            <person name="Coelho S.M."/>
            <person name="Collen J."/>
            <person name="Corre E."/>
            <person name="Da Silva C."/>
            <person name="Delage L."/>
            <person name="Delaroque N."/>
            <person name="Dittami S.M."/>
            <person name="Doulbeau S."/>
            <person name="Elias M."/>
            <person name="Farnham G."/>
            <person name="Gachon C.M."/>
            <person name="Gschloessl B."/>
            <person name="Heesch S."/>
            <person name="Jabbari K."/>
            <person name="Jubin C."/>
            <person name="Kawai H."/>
            <person name="Kimura K."/>
            <person name="Kloareg B."/>
            <person name="Kupper F.C."/>
            <person name="Lang D."/>
            <person name="Le Bail A."/>
            <person name="Leblanc C."/>
            <person name="Lerouge P."/>
            <person name="Lohr M."/>
            <person name="Lopez P.J."/>
            <person name="Martens C."/>
            <person name="Maumus F."/>
            <person name="Michel G."/>
            <person name="Miranda-Saavedra D."/>
            <person name="Morales J."/>
            <person name="Moreau H."/>
            <person name="Motomura T."/>
            <person name="Nagasato C."/>
            <person name="Napoli C.A."/>
            <person name="Nelson D.R."/>
            <person name="Nyvall-Collen P."/>
            <person name="Peters A.F."/>
            <person name="Pommier C."/>
            <person name="Potin P."/>
            <person name="Poulain J."/>
            <person name="Quesneville H."/>
            <person name="Read B."/>
            <person name="Rensing S.A."/>
            <person name="Ritter A."/>
            <person name="Rousvoal S."/>
            <person name="Samanta M."/>
            <person name="Samson G."/>
            <person name="Schroeder D.C."/>
            <person name="Segurens B."/>
            <person name="Strittmatter M."/>
            <person name="Tonon T."/>
            <person name="Tregear J.W."/>
            <person name="Valentin K."/>
            <person name="von Dassow P."/>
            <person name="Yamagishi T."/>
            <person name="Van de Peer Y."/>
            <person name="Wincker P."/>
        </authorList>
    </citation>
    <scope>NUCLEOTIDE SEQUENCE [LARGE SCALE GENOMIC DNA]</scope>
    <source>
        <strain evidence="4">Ec32 / CCAP1310/4</strain>
    </source>
</reference>